<feature type="transmembrane region" description="Helical" evidence="6">
    <location>
        <begin position="12"/>
        <end position="30"/>
    </location>
</feature>
<evidence type="ECO:0000256" key="1">
    <source>
        <dbReference type="ARBA" id="ARBA00004651"/>
    </source>
</evidence>
<dbReference type="PANTHER" id="PTHR33529:SF2">
    <property type="entry name" value="LIPOPOLYSACCHARIDE EXPORT SYSTEM PERMEASE PROTEIN LPTG"/>
    <property type="match status" value="1"/>
</dbReference>
<keyword evidence="2" id="KW-1003">Cell membrane</keyword>
<proteinExistence type="predicted"/>
<sequence>MNTLSRYILKKCFLNTATLLFAFSMIYTIINAISEISSVGKGSYTTLSMFIYLGALLPTYIYLLVPLAVLIGVMTGMLGLVKTSEYAIMRTSGVSLGDITKVLAIFGIIFTIITFLVGEVIAPTSSHFAKVYKMNKMNEQVSTELSSGVWSKDGEHNIINIKQIDQNNSNTIKGIQIFAYDDKQQLKKYIVAESGDYQTGTHSWQLHYPTIYSYQSNQIQIQSPKDFSWQSSIDPSYFNVLVITPEDMPAFSLQKYIQHLKNNNQAVNRYEIAFWSKLLYPIACISMAFIAIGFIPNNGRNINLSTKLFFGILIGVTFFFSNKLIGFIAVIYNWNAVLSATIPTVLLFGIGWLVILKKES</sequence>
<dbReference type="KEGG" id="nba:CUN60_05825"/>
<dbReference type="GO" id="GO:0015920">
    <property type="term" value="P:lipopolysaccharide transport"/>
    <property type="evidence" value="ECO:0007669"/>
    <property type="project" value="TreeGrafter"/>
</dbReference>
<keyword evidence="8" id="KW-1185">Reference proteome</keyword>
<protein>
    <submittedName>
        <fullName evidence="7">LPS export ABC transporter permease LptG</fullName>
    </submittedName>
</protein>
<evidence type="ECO:0000256" key="5">
    <source>
        <dbReference type="ARBA" id="ARBA00023136"/>
    </source>
</evidence>
<feature type="transmembrane region" description="Helical" evidence="6">
    <location>
        <begin position="308"/>
        <end position="331"/>
    </location>
</feature>
<dbReference type="InterPro" id="IPR005495">
    <property type="entry name" value="LptG/LptF_permease"/>
</dbReference>
<evidence type="ECO:0000256" key="4">
    <source>
        <dbReference type="ARBA" id="ARBA00022989"/>
    </source>
</evidence>
<feature type="transmembrane region" description="Helical" evidence="6">
    <location>
        <begin position="278"/>
        <end position="296"/>
    </location>
</feature>
<reference evidence="8" key="1">
    <citation type="submission" date="2017-11" db="EMBL/GenBank/DDBJ databases">
        <authorList>
            <person name="Chan K.G."/>
            <person name="Lee L.S."/>
        </authorList>
    </citation>
    <scope>NUCLEOTIDE SEQUENCE [LARGE SCALE GENOMIC DNA]</scope>
    <source>
        <strain evidence="8">DSM 100970</strain>
    </source>
</reference>
<keyword evidence="5 6" id="KW-0472">Membrane</keyword>
<keyword evidence="3 6" id="KW-0812">Transmembrane</keyword>
<comment type="subcellular location">
    <subcellularLocation>
        <location evidence="1">Cell membrane</location>
        <topology evidence="1">Multi-pass membrane protein</topology>
    </subcellularLocation>
</comment>
<dbReference type="InterPro" id="IPR030923">
    <property type="entry name" value="LptG"/>
</dbReference>
<feature type="transmembrane region" description="Helical" evidence="6">
    <location>
        <begin position="102"/>
        <end position="122"/>
    </location>
</feature>
<feature type="transmembrane region" description="Helical" evidence="6">
    <location>
        <begin position="337"/>
        <end position="356"/>
    </location>
</feature>
<evidence type="ECO:0000313" key="7">
    <source>
        <dbReference type="EMBL" id="AUR51834.1"/>
    </source>
</evidence>
<dbReference type="Pfam" id="PF03739">
    <property type="entry name" value="LptF_LptG"/>
    <property type="match status" value="1"/>
</dbReference>
<accession>A0A2I7N5T9</accession>
<dbReference type="AlphaFoldDB" id="A0A2I7N5T9"/>
<dbReference type="RefSeq" id="WP_102951131.1">
    <property type="nucleotide sequence ID" value="NZ_CP024847.1"/>
</dbReference>
<dbReference type="GO" id="GO:0043190">
    <property type="term" value="C:ATP-binding cassette (ABC) transporter complex"/>
    <property type="evidence" value="ECO:0007669"/>
    <property type="project" value="InterPro"/>
</dbReference>
<name>A0A2I7N5T9_9NEIS</name>
<dbReference type="OrthoDB" id="9776227at2"/>
<dbReference type="NCBIfam" id="TIGR04408">
    <property type="entry name" value="LptG_lptG"/>
    <property type="match status" value="1"/>
</dbReference>
<evidence type="ECO:0000256" key="3">
    <source>
        <dbReference type="ARBA" id="ARBA00022692"/>
    </source>
</evidence>
<evidence type="ECO:0000313" key="8">
    <source>
        <dbReference type="Proteomes" id="UP000236655"/>
    </source>
</evidence>
<gene>
    <name evidence="7" type="primary">lptG</name>
    <name evidence="7" type="ORF">CUN60_05825</name>
</gene>
<keyword evidence="4 6" id="KW-1133">Transmembrane helix</keyword>
<dbReference type="Proteomes" id="UP000236655">
    <property type="component" value="Chromosome"/>
</dbReference>
<organism evidence="7 8">
    <name type="scientific">Aquella oligotrophica</name>
    <dbReference type="NCBI Taxonomy" id="2067065"/>
    <lineage>
        <taxon>Bacteria</taxon>
        <taxon>Pseudomonadati</taxon>
        <taxon>Pseudomonadota</taxon>
        <taxon>Betaproteobacteria</taxon>
        <taxon>Neisseriales</taxon>
        <taxon>Neisseriaceae</taxon>
        <taxon>Aquella</taxon>
    </lineage>
</organism>
<evidence type="ECO:0000256" key="2">
    <source>
        <dbReference type="ARBA" id="ARBA00022475"/>
    </source>
</evidence>
<dbReference type="EMBL" id="CP024847">
    <property type="protein sequence ID" value="AUR51834.1"/>
    <property type="molecule type" value="Genomic_DNA"/>
</dbReference>
<dbReference type="GO" id="GO:0055085">
    <property type="term" value="P:transmembrane transport"/>
    <property type="evidence" value="ECO:0007669"/>
    <property type="project" value="InterPro"/>
</dbReference>
<evidence type="ECO:0000256" key="6">
    <source>
        <dbReference type="SAM" id="Phobius"/>
    </source>
</evidence>
<dbReference type="PANTHER" id="PTHR33529">
    <property type="entry name" value="SLR0882 PROTEIN-RELATED"/>
    <property type="match status" value="1"/>
</dbReference>
<feature type="transmembrane region" description="Helical" evidence="6">
    <location>
        <begin position="50"/>
        <end position="81"/>
    </location>
</feature>